<accession>A0A3M9ML50</accession>
<organism evidence="2 3">
    <name type="scientific">Rufibacter latericius</name>
    <dbReference type="NCBI Taxonomy" id="2487040"/>
    <lineage>
        <taxon>Bacteria</taxon>
        <taxon>Pseudomonadati</taxon>
        <taxon>Bacteroidota</taxon>
        <taxon>Cytophagia</taxon>
        <taxon>Cytophagales</taxon>
        <taxon>Hymenobacteraceae</taxon>
        <taxon>Rufibacter</taxon>
    </lineage>
</organism>
<dbReference type="InterPro" id="IPR007345">
    <property type="entry name" value="Polysacch_pyruvyl_Trfase"/>
</dbReference>
<dbReference type="Proteomes" id="UP000272117">
    <property type="component" value="Unassembled WGS sequence"/>
</dbReference>
<dbReference type="GO" id="GO:0016740">
    <property type="term" value="F:transferase activity"/>
    <property type="evidence" value="ECO:0007669"/>
    <property type="project" value="UniProtKB-KW"/>
</dbReference>
<protein>
    <submittedName>
        <fullName evidence="2">Polysaccharide pyruvyl transferase family protein</fullName>
    </submittedName>
</protein>
<dbReference type="Pfam" id="PF04230">
    <property type="entry name" value="PS_pyruv_trans"/>
    <property type="match status" value="1"/>
</dbReference>
<comment type="caution">
    <text evidence="2">The sequence shown here is derived from an EMBL/GenBank/DDBJ whole genome shotgun (WGS) entry which is preliminary data.</text>
</comment>
<name>A0A3M9ML50_9BACT</name>
<keyword evidence="2" id="KW-0808">Transferase</keyword>
<keyword evidence="3" id="KW-1185">Reference proteome</keyword>
<gene>
    <name evidence="2" type="ORF">EFB08_12100</name>
</gene>
<evidence type="ECO:0000313" key="3">
    <source>
        <dbReference type="Proteomes" id="UP000272117"/>
    </source>
</evidence>
<sequence length="277" mass="31322">MFLSEKIKRRLSFSNPIEPVSEAELNFNHVKLYYWKPLDGTLNFGDHLSKVVVSKVLSDRNHLLEEETIQRRTMLAIGSVMHFAHDNDVIWGTGVNGKVDVNEHQFSTLDVRAVRGPLTREFLQKRGIPVPEVYGDPALLLPHLFPGRFRKTGQKRYVVVPNLHDLKTVRSLGLENVISPVWGWNKCVEEILKAEFVIASSLHGLIIAEAFGIPACYIRFTETENLFKYNDYLMGTGRGEVEFATSVAQALEMGGMPAPQFDATKLLAAFPIDLWEK</sequence>
<dbReference type="OrthoDB" id="9803627at2"/>
<proteinExistence type="predicted"/>
<feature type="domain" description="Polysaccharide pyruvyl transferase" evidence="1">
    <location>
        <begin position="106"/>
        <end position="218"/>
    </location>
</feature>
<evidence type="ECO:0000313" key="2">
    <source>
        <dbReference type="EMBL" id="RNI25603.1"/>
    </source>
</evidence>
<dbReference type="AlphaFoldDB" id="A0A3M9ML50"/>
<reference evidence="2 3" key="1">
    <citation type="submission" date="2018-11" db="EMBL/GenBank/DDBJ databases">
        <title>Rufibacter latericius sp. nov., isolated from water in Baiyang Lake.</title>
        <authorList>
            <person name="Yang Y."/>
        </authorList>
    </citation>
    <scope>NUCLEOTIDE SEQUENCE [LARGE SCALE GENOMIC DNA]</scope>
    <source>
        <strain evidence="2 3">R-22-1c-1</strain>
    </source>
</reference>
<dbReference type="EMBL" id="RJJD01000008">
    <property type="protein sequence ID" value="RNI25603.1"/>
    <property type="molecule type" value="Genomic_DNA"/>
</dbReference>
<evidence type="ECO:0000259" key="1">
    <source>
        <dbReference type="Pfam" id="PF04230"/>
    </source>
</evidence>